<evidence type="ECO:0000259" key="6">
    <source>
        <dbReference type="Pfam" id="PF17766"/>
    </source>
</evidence>
<dbReference type="InterPro" id="IPR037045">
    <property type="entry name" value="S8pro/Inhibitor_I9_sf"/>
</dbReference>
<evidence type="ECO:0000313" key="7">
    <source>
        <dbReference type="EMBL" id="KAF6159638.1"/>
    </source>
</evidence>
<dbReference type="InterPro" id="IPR045051">
    <property type="entry name" value="SBT"/>
</dbReference>
<dbReference type="AlphaFoldDB" id="A0A7J7MY74"/>
<keyword evidence="4" id="KW-0720">Serine protease</keyword>
<sequence length="468" mass="50864">MGEKCYEDPAMTVKSHHELLLTLLGSKKAAKSSILYSYKHGFSGFAAKLTNSQVEEIAEFPGVLQVIPNRFHKLHTTRNWDFLGLPPHSSGNLLSQSNMGKQTIIGLIDTGIWPELESFNDISMGPIPSHWKEKVMNTNRSGIKDFISPRDRAGHGTYTASTAAGCFVENASYRGLTADILKAFDKAIYDGVDILSVSIGNEVPLFPYVDHCDSIAIGSFHAISRGITVGTTIIVRRVGLDTEPEEGTTQLSPVHRGWSPAAIRSALVTTVLTKSRKIAASQTGTDEEHIIADGVTQKPADAFDIGGGHVNLTKAANPGLIYNISTEGYVKFFCSMGYSSSEITNLTMIAIPCRKNKHLGRDINLPSISNPNLMKSVTVLRTVTNVGPTNSVNQAMVQSPPGVKMIVKPQTLSFNLTTAVLTFKVTFSSTQKVHGDYSFGSLTWTDGIHSVRSPVVVRIIKYESYADM</sequence>
<gene>
    <name evidence="7" type="ORF">GIB67_034600</name>
</gene>
<dbReference type="EMBL" id="JACGCM010001189">
    <property type="protein sequence ID" value="KAF6159638.1"/>
    <property type="molecule type" value="Genomic_DNA"/>
</dbReference>
<name>A0A7J7MY74_9MAGN</name>
<dbReference type="GO" id="GO:0006508">
    <property type="term" value="P:proteolysis"/>
    <property type="evidence" value="ECO:0007669"/>
    <property type="project" value="UniProtKB-KW"/>
</dbReference>
<dbReference type="SUPFAM" id="SSF52743">
    <property type="entry name" value="Subtilisin-like"/>
    <property type="match status" value="1"/>
</dbReference>
<dbReference type="Gene3D" id="3.30.70.80">
    <property type="entry name" value="Peptidase S8 propeptide/proteinase inhibitor I9"/>
    <property type="match status" value="1"/>
</dbReference>
<evidence type="ECO:0000259" key="5">
    <source>
        <dbReference type="Pfam" id="PF05922"/>
    </source>
</evidence>
<dbReference type="Pfam" id="PF17766">
    <property type="entry name" value="fn3_6"/>
    <property type="match status" value="1"/>
</dbReference>
<protein>
    <submittedName>
        <fullName evidence="7">Uncharacterized protein</fullName>
    </submittedName>
</protein>
<evidence type="ECO:0000256" key="4">
    <source>
        <dbReference type="ARBA" id="ARBA00022825"/>
    </source>
</evidence>
<dbReference type="PANTHER" id="PTHR10795">
    <property type="entry name" value="PROPROTEIN CONVERTASE SUBTILISIN/KEXIN"/>
    <property type="match status" value="1"/>
</dbReference>
<keyword evidence="8" id="KW-1185">Reference proteome</keyword>
<accession>A0A7J7MY74</accession>
<proteinExistence type="inferred from homology"/>
<dbReference type="OrthoDB" id="206201at2759"/>
<dbReference type="FunFam" id="3.30.70.80:FF:000002">
    <property type="entry name" value="Subtilisin-like protease SBT5.3"/>
    <property type="match status" value="1"/>
</dbReference>
<dbReference type="GO" id="GO:0004252">
    <property type="term" value="F:serine-type endopeptidase activity"/>
    <property type="evidence" value="ECO:0007669"/>
    <property type="project" value="InterPro"/>
</dbReference>
<feature type="domain" description="Subtilisin-like protease fibronectin type-III" evidence="6">
    <location>
        <begin position="362"/>
        <end position="457"/>
    </location>
</feature>
<comment type="caution">
    <text evidence="7">The sequence shown here is derived from an EMBL/GenBank/DDBJ whole genome shotgun (WGS) entry which is preliminary data.</text>
</comment>
<keyword evidence="4" id="KW-0378">Hydrolase</keyword>
<organism evidence="7 8">
    <name type="scientific">Kingdonia uniflora</name>
    <dbReference type="NCBI Taxonomy" id="39325"/>
    <lineage>
        <taxon>Eukaryota</taxon>
        <taxon>Viridiplantae</taxon>
        <taxon>Streptophyta</taxon>
        <taxon>Embryophyta</taxon>
        <taxon>Tracheophyta</taxon>
        <taxon>Spermatophyta</taxon>
        <taxon>Magnoliopsida</taxon>
        <taxon>Ranunculales</taxon>
        <taxon>Circaeasteraceae</taxon>
        <taxon>Kingdonia</taxon>
    </lineage>
</organism>
<dbReference type="Pfam" id="PF05922">
    <property type="entry name" value="Inhibitor_I9"/>
    <property type="match status" value="1"/>
</dbReference>
<reference evidence="7 8" key="1">
    <citation type="journal article" date="2020" name="IScience">
        <title>Genome Sequencing of the Endangered Kingdonia uniflora (Circaeasteraceae, Ranunculales) Reveals Potential Mechanisms of Evolutionary Specialization.</title>
        <authorList>
            <person name="Sun Y."/>
            <person name="Deng T."/>
            <person name="Zhang A."/>
            <person name="Moore M.J."/>
            <person name="Landis J.B."/>
            <person name="Lin N."/>
            <person name="Zhang H."/>
            <person name="Zhang X."/>
            <person name="Huang J."/>
            <person name="Zhang X."/>
            <person name="Sun H."/>
            <person name="Wang H."/>
        </authorList>
    </citation>
    <scope>NUCLEOTIDE SEQUENCE [LARGE SCALE GENOMIC DNA]</scope>
    <source>
        <strain evidence="7">TB1705</strain>
        <tissue evidence="7">Leaf</tissue>
    </source>
</reference>
<evidence type="ECO:0000256" key="3">
    <source>
        <dbReference type="ARBA" id="ARBA00022729"/>
    </source>
</evidence>
<evidence type="ECO:0000256" key="1">
    <source>
        <dbReference type="ARBA" id="ARBA00011073"/>
    </source>
</evidence>
<evidence type="ECO:0000256" key="2">
    <source>
        <dbReference type="ARBA" id="ARBA00022670"/>
    </source>
</evidence>
<dbReference type="InterPro" id="IPR041469">
    <property type="entry name" value="Subtilisin-like_FN3"/>
</dbReference>
<dbReference type="InterPro" id="IPR010259">
    <property type="entry name" value="S8pro/Inhibitor_I9"/>
</dbReference>
<dbReference type="Proteomes" id="UP000541444">
    <property type="component" value="Unassembled WGS sequence"/>
</dbReference>
<comment type="similarity">
    <text evidence="1">Belongs to the peptidase S8 family.</text>
</comment>
<evidence type="ECO:0000313" key="8">
    <source>
        <dbReference type="Proteomes" id="UP000541444"/>
    </source>
</evidence>
<dbReference type="Gene3D" id="2.60.40.2310">
    <property type="match status" value="1"/>
</dbReference>
<dbReference type="FunFam" id="2.60.40.2310:FF:000001">
    <property type="entry name" value="Subtilisin-like protease SBT1.5"/>
    <property type="match status" value="1"/>
</dbReference>
<dbReference type="InterPro" id="IPR036852">
    <property type="entry name" value="Peptidase_S8/S53_dom_sf"/>
</dbReference>
<keyword evidence="3" id="KW-0732">Signal</keyword>
<dbReference type="Gene3D" id="3.40.50.200">
    <property type="entry name" value="Peptidase S8/S53 domain"/>
    <property type="match status" value="3"/>
</dbReference>
<feature type="domain" description="Inhibitor I9" evidence="5">
    <location>
        <begin position="10"/>
        <end position="75"/>
    </location>
</feature>
<keyword evidence="2" id="KW-0645">Protease</keyword>